<protein>
    <recommendedName>
        <fullName evidence="3">NusG-like N-terminal domain-containing protein</fullName>
    </recommendedName>
</protein>
<dbReference type="Gene3D" id="3.30.70.940">
    <property type="entry name" value="NusG, N-terminal domain"/>
    <property type="match status" value="1"/>
</dbReference>
<name>A0A506U2B8_9HYPH</name>
<evidence type="ECO:0000259" key="3">
    <source>
        <dbReference type="Pfam" id="PF02357"/>
    </source>
</evidence>
<evidence type="ECO:0000313" key="5">
    <source>
        <dbReference type="Proteomes" id="UP000320314"/>
    </source>
</evidence>
<feature type="domain" description="NusG-like N-terminal" evidence="3">
    <location>
        <begin position="120"/>
        <end position="221"/>
    </location>
</feature>
<sequence length="307" mass="34210">MPKRRPHEPGRGIRRAGPRWVSRMVPPVMAQRAFRGAHARGWRRGAVPVGGRGGMRGVACHAEDRGAGDGAQRSEGGFGAIGSGSAVCRADRQTARRDKACGGGTKEGEGMTDQTEIPTWYVARTRPIGMREAAEDKRFFRVERDLMEAGFDFYLPMEVWDQVHHRSKKLMQKRRPLVHGYVFLANVQNFWALSEVKTIGGIIGVQGRPLTMADAEVEIIRQAETAIFNELALQRIQRRADKDRLTQKRLSKHFPHGTPIEITDGFLKGEAGRVIRTTGRRTVQIALDRLANLGTIELNVDGMQRVA</sequence>
<comment type="caution">
    <text evidence="4">The sequence shown here is derived from an EMBL/GenBank/DDBJ whole genome shotgun (WGS) entry which is preliminary data.</text>
</comment>
<dbReference type="SUPFAM" id="SSF82679">
    <property type="entry name" value="N-utilization substance G protein NusG, N-terminal domain"/>
    <property type="match status" value="1"/>
</dbReference>
<feature type="compositionally biased region" description="Basic and acidic residues" evidence="2">
    <location>
        <begin position="89"/>
        <end position="100"/>
    </location>
</feature>
<feature type="region of interest" description="Disordered" evidence="2">
    <location>
        <begin position="87"/>
        <end position="112"/>
    </location>
</feature>
<reference evidence="4 5" key="1">
    <citation type="submission" date="2019-06" db="EMBL/GenBank/DDBJ databases">
        <authorList>
            <person name="Li M."/>
        </authorList>
    </citation>
    <scope>NUCLEOTIDE SEQUENCE [LARGE SCALE GENOMIC DNA]</scope>
    <source>
        <strain evidence="4 5">BGMRC6574</strain>
    </source>
</reference>
<accession>A0A506U2B8</accession>
<evidence type="ECO:0000256" key="2">
    <source>
        <dbReference type="SAM" id="MobiDB-lite"/>
    </source>
</evidence>
<gene>
    <name evidence="4" type="ORF">FJU11_16510</name>
</gene>
<dbReference type="InterPro" id="IPR006645">
    <property type="entry name" value="NGN-like_dom"/>
</dbReference>
<keyword evidence="1" id="KW-0804">Transcription</keyword>
<dbReference type="Proteomes" id="UP000320314">
    <property type="component" value="Unassembled WGS sequence"/>
</dbReference>
<dbReference type="GO" id="GO:0006354">
    <property type="term" value="P:DNA-templated transcription elongation"/>
    <property type="evidence" value="ECO:0007669"/>
    <property type="project" value="InterPro"/>
</dbReference>
<keyword evidence="5" id="KW-1185">Reference proteome</keyword>
<dbReference type="InterPro" id="IPR036735">
    <property type="entry name" value="NGN_dom_sf"/>
</dbReference>
<dbReference type="EMBL" id="VHLH01000039">
    <property type="protein sequence ID" value="TPW26017.1"/>
    <property type="molecule type" value="Genomic_DNA"/>
</dbReference>
<dbReference type="AlphaFoldDB" id="A0A506U2B8"/>
<proteinExistence type="predicted"/>
<dbReference type="Pfam" id="PF02357">
    <property type="entry name" value="NusG"/>
    <property type="match status" value="1"/>
</dbReference>
<organism evidence="4 5">
    <name type="scientific">Pararhizobium mangrovi</name>
    <dbReference type="NCBI Taxonomy" id="2590452"/>
    <lineage>
        <taxon>Bacteria</taxon>
        <taxon>Pseudomonadati</taxon>
        <taxon>Pseudomonadota</taxon>
        <taxon>Alphaproteobacteria</taxon>
        <taxon>Hyphomicrobiales</taxon>
        <taxon>Rhizobiaceae</taxon>
        <taxon>Rhizobium/Agrobacterium group</taxon>
        <taxon>Pararhizobium</taxon>
    </lineage>
</organism>
<evidence type="ECO:0000313" key="4">
    <source>
        <dbReference type="EMBL" id="TPW26017.1"/>
    </source>
</evidence>
<evidence type="ECO:0000256" key="1">
    <source>
        <dbReference type="ARBA" id="ARBA00023163"/>
    </source>
</evidence>